<dbReference type="SUPFAM" id="SSF56801">
    <property type="entry name" value="Acetyl-CoA synthetase-like"/>
    <property type="match status" value="1"/>
</dbReference>
<gene>
    <name evidence="1" type="ORF">HCN56_04535</name>
</gene>
<dbReference type="RefSeq" id="WP_167968167.1">
    <property type="nucleotide sequence ID" value="NZ_BHZG01000644.1"/>
</dbReference>
<dbReference type="Gene3D" id="3.40.50.12780">
    <property type="entry name" value="N-terminal domain of ligase-like"/>
    <property type="match status" value="1"/>
</dbReference>
<dbReference type="InterPro" id="IPR042099">
    <property type="entry name" value="ANL_N_sf"/>
</dbReference>
<evidence type="ECO:0000313" key="1">
    <source>
        <dbReference type="EMBL" id="NJQ04866.1"/>
    </source>
</evidence>
<name>A0A7X6CYF1_9ACTN</name>
<dbReference type="NCBIfam" id="TIGR03089">
    <property type="entry name" value="TIGR03089 family protein"/>
    <property type="match status" value="1"/>
</dbReference>
<evidence type="ECO:0000313" key="2">
    <source>
        <dbReference type="Proteomes" id="UP000578686"/>
    </source>
</evidence>
<protein>
    <submittedName>
        <fullName evidence="1">TIGR03089 family protein</fullName>
    </submittedName>
</protein>
<dbReference type="AlphaFoldDB" id="A0A7X6CYF1"/>
<reference evidence="1 2" key="1">
    <citation type="submission" date="2020-03" db="EMBL/GenBank/DDBJ databases">
        <title>Draft genome of Streptomyces sp. ventii, isolated from the Axial Seamount in the Pacific Ocean, and resequencing of the two type strains Streptomyces lonarensis strain NCL 716 and Streptomyces bohaiensis strain 11A07.</title>
        <authorList>
            <person name="Loughran R.M."/>
            <person name="Pfannmuller K.M."/>
            <person name="Wasson B.J."/>
            <person name="Deadmond M.C."/>
            <person name="Paddock B.E."/>
            <person name="Koyack M.J."/>
            <person name="Gallegos D.A."/>
            <person name="Mitchell E.A."/>
            <person name="Ushijima B."/>
            <person name="Saw J.H."/>
            <person name="Mcphail K.L."/>
            <person name="Videau P."/>
        </authorList>
    </citation>
    <scope>NUCLEOTIDE SEQUENCE [LARGE SCALE GENOMIC DNA]</scope>
    <source>
        <strain evidence="1 2">NCL716</strain>
    </source>
</reference>
<comment type="caution">
    <text evidence="1">The sequence shown here is derived from an EMBL/GenBank/DDBJ whole genome shotgun (WGS) entry which is preliminary data.</text>
</comment>
<dbReference type="EMBL" id="JAAVJD010000018">
    <property type="protein sequence ID" value="NJQ04866.1"/>
    <property type="molecule type" value="Genomic_DNA"/>
</dbReference>
<organism evidence="1 2">
    <name type="scientific">Streptomyces lonarensis</name>
    <dbReference type="NCBI Taxonomy" id="700599"/>
    <lineage>
        <taxon>Bacteria</taxon>
        <taxon>Bacillati</taxon>
        <taxon>Actinomycetota</taxon>
        <taxon>Actinomycetes</taxon>
        <taxon>Kitasatosporales</taxon>
        <taxon>Streptomycetaceae</taxon>
        <taxon>Streptomyces</taxon>
    </lineage>
</organism>
<sequence length="250" mass="26061">MNTSDQTPYDLLRSALAADGTRPLVTYYDDATGERVELSAVTLANWVAKTAGLLQDELGAEPGDRLALLLPAHWQTAAWLLACSAAGVAVDIGGDPAAADLVVTGPDRLAEARACTGERVALSLRPLGLRFPETPEGFTDYAVAAPGQPDIFHPHTDPEPDALALTVDGRRFSGAELVAEARAAATGLGLAPGARLMSTRGYDSWPGLAAGLYAPLAVGGSVVLCRPADGLDQPARTRRAESEHVTHFAD</sequence>
<dbReference type="InterPro" id="IPR017523">
    <property type="entry name" value="Rv3268"/>
</dbReference>
<dbReference type="Proteomes" id="UP000578686">
    <property type="component" value="Unassembled WGS sequence"/>
</dbReference>
<proteinExistence type="predicted"/>
<keyword evidence="2" id="KW-1185">Reference proteome</keyword>
<accession>A0A7X6CYF1</accession>